<feature type="signal peptide" evidence="1">
    <location>
        <begin position="1"/>
        <end position="32"/>
    </location>
</feature>
<dbReference type="PANTHER" id="PTHR35747">
    <property type="entry name" value="BIFUNCTIONAL INHIBITOR/LIPID-TRANSFER PROTEIN/SEED STORAGE 2S ALBUMIN SUPERFAMILY PROTEIN"/>
    <property type="match status" value="1"/>
</dbReference>
<evidence type="ECO:0000313" key="3">
    <source>
        <dbReference type="Proteomes" id="UP001054252"/>
    </source>
</evidence>
<name>A0AAV5LXZ3_9ROSI</name>
<proteinExistence type="predicted"/>
<feature type="chain" id="PRO_5043899061" evidence="1">
    <location>
        <begin position="33"/>
        <end position="130"/>
    </location>
</feature>
<dbReference type="EMBL" id="BPVZ01000158">
    <property type="protein sequence ID" value="GKV42394.1"/>
    <property type="molecule type" value="Genomic_DNA"/>
</dbReference>
<evidence type="ECO:0000256" key="1">
    <source>
        <dbReference type="SAM" id="SignalP"/>
    </source>
</evidence>
<organism evidence="2 3">
    <name type="scientific">Rubroshorea leprosula</name>
    <dbReference type="NCBI Taxonomy" id="152421"/>
    <lineage>
        <taxon>Eukaryota</taxon>
        <taxon>Viridiplantae</taxon>
        <taxon>Streptophyta</taxon>
        <taxon>Embryophyta</taxon>
        <taxon>Tracheophyta</taxon>
        <taxon>Spermatophyta</taxon>
        <taxon>Magnoliopsida</taxon>
        <taxon>eudicotyledons</taxon>
        <taxon>Gunneridae</taxon>
        <taxon>Pentapetalae</taxon>
        <taxon>rosids</taxon>
        <taxon>malvids</taxon>
        <taxon>Malvales</taxon>
        <taxon>Dipterocarpaceae</taxon>
        <taxon>Rubroshorea</taxon>
    </lineage>
</organism>
<keyword evidence="3" id="KW-1185">Reference proteome</keyword>
<sequence length="130" mass="13657">MLRQERELAKAKKAMIFSIGILLIQISNLVAGDATSPNTECVAEPAAEFVACLPVIAAPPNNFSVTFSPKSSDVTTFVFTPTGNGSYCLDPLVQHPPILGFPLNVSRINLLPSVCLGDTTCSLATTGFGS</sequence>
<evidence type="ECO:0000313" key="2">
    <source>
        <dbReference type="EMBL" id="GKV42394.1"/>
    </source>
</evidence>
<gene>
    <name evidence="2" type="ORF">SLEP1_g49802</name>
</gene>
<keyword evidence="1" id="KW-0732">Signal</keyword>
<dbReference type="PANTHER" id="PTHR35747:SF2">
    <property type="entry name" value="NON-SPECIFIC LIPID TRANSFER PROTEIN GPI-ANCHORED 25"/>
    <property type="match status" value="1"/>
</dbReference>
<dbReference type="AlphaFoldDB" id="A0AAV5LXZ3"/>
<reference evidence="2 3" key="1">
    <citation type="journal article" date="2021" name="Commun. Biol.">
        <title>The genome of Shorea leprosula (Dipterocarpaceae) highlights the ecological relevance of drought in aseasonal tropical rainforests.</title>
        <authorList>
            <person name="Ng K.K.S."/>
            <person name="Kobayashi M.J."/>
            <person name="Fawcett J.A."/>
            <person name="Hatakeyama M."/>
            <person name="Paape T."/>
            <person name="Ng C.H."/>
            <person name="Ang C.C."/>
            <person name="Tnah L.H."/>
            <person name="Lee C.T."/>
            <person name="Nishiyama T."/>
            <person name="Sese J."/>
            <person name="O'Brien M.J."/>
            <person name="Copetti D."/>
            <person name="Mohd Noor M.I."/>
            <person name="Ong R.C."/>
            <person name="Putra M."/>
            <person name="Sireger I.Z."/>
            <person name="Indrioko S."/>
            <person name="Kosugi Y."/>
            <person name="Izuno A."/>
            <person name="Isagi Y."/>
            <person name="Lee S.L."/>
            <person name="Shimizu K.K."/>
        </authorList>
    </citation>
    <scope>NUCLEOTIDE SEQUENCE [LARGE SCALE GENOMIC DNA]</scope>
    <source>
        <strain evidence="2">214</strain>
    </source>
</reference>
<dbReference type="Proteomes" id="UP001054252">
    <property type="component" value="Unassembled WGS sequence"/>
</dbReference>
<protein>
    <submittedName>
        <fullName evidence="2">Uncharacterized protein</fullName>
    </submittedName>
</protein>
<accession>A0AAV5LXZ3</accession>
<dbReference type="InterPro" id="IPR053353">
    <property type="entry name" value="Plant_LTP_GPI-anchored"/>
</dbReference>
<comment type="caution">
    <text evidence="2">The sequence shown here is derived from an EMBL/GenBank/DDBJ whole genome shotgun (WGS) entry which is preliminary data.</text>
</comment>